<dbReference type="InterPro" id="IPR005754">
    <property type="entry name" value="Sortase"/>
</dbReference>
<dbReference type="AlphaFoldDB" id="A0A6L7IS18"/>
<dbReference type="NCBIfam" id="TIGR01076">
    <property type="entry name" value="sortase_fam"/>
    <property type="match status" value="1"/>
</dbReference>
<evidence type="ECO:0000256" key="2">
    <source>
        <dbReference type="PIRSR" id="PIRSR605754-1"/>
    </source>
</evidence>
<evidence type="ECO:0000313" key="4">
    <source>
        <dbReference type="Proteomes" id="UP000478463"/>
    </source>
</evidence>
<reference evidence="3 4" key="1">
    <citation type="submission" date="2020-10" db="EMBL/GenBank/DDBJ databases">
        <title>Eggerthella sp. nov., isolated from human feces.</title>
        <authorList>
            <person name="Yajun G."/>
        </authorList>
    </citation>
    <scope>NUCLEOTIDE SEQUENCE [LARGE SCALE GENOMIC DNA]</scope>
    <source>
        <strain evidence="3 4">HF-1101</strain>
    </source>
</reference>
<dbReference type="Pfam" id="PF04203">
    <property type="entry name" value="Sortase"/>
    <property type="match status" value="1"/>
</dbReference>
<dbReference type="SUPFAM" id="SSF63817">
    <property type="entry name" value="Sortase"/>
    <property type="match status" value="1"/>
</dbReference>
<dbReference type="Proteomes" id="UP000478463">
    <property type="component" value="Chromosome"/>
</dbReference>
<dbReference type="KEGG" id="egd:GS424_010395"/>
<dbReference type="InterPro" id="IPR023365">
    <property type="entry name" value="Sortase_dom-sf"/>
</dbReference>
<dbReference type="CDD" id="cd05827">
    <property type="entry name" value="Sortase_C"/>
    <property type="match status" value="1"/>
</dbReference>
<sequence length="281" mass="29927">MRAREGVRRALMLACLLAGIALVLYPVVGTYLNERSFNDAVSHYEEAVQTLPDDVRRQMLAEARAYNDSLRGDPVHDPFVANSGYAVPDNYDDVLDVDGTGLMGTVSIPSIGLTLPIYHGTSDDVLAHGAGHIPQTSLPVGGAGTHAVLTGHTGLPTARLFTDLERLKEGDVFVIEVLGERRAYAVDDVSVVEPDDVSSIRVDGEHDYVTLLTCTPYGVNSHRLLVRGAPCDLPDDAALAAAAPVPWPLVGATAAAAALAAAFAVRAARRRRRRRAAGERS</sequence>
<evidence type="ECO:0000313" key="3">
    <source>
        <dbReference type="EMBL" id="QOS66958.1"/>
    </source>
</evidence>
<dbReference type="NCBIfam" id="NF033745">
    <property type="entry name" value="class_C_sortase"/>
    <property type="match status" value="1"/>
</dbReference>
<dbReference type="RefSeq" id="WP_160942273.1">
    <property type="nucleotide sequence ID" value="NZ_CP063310.1"/>
</dbReference>
<dbReference type="InterPro" id="IPR019734">
    <property type="entry name" value="TPR_rpt"/>
</dbReference>
<feature type="active site" description="Acyl-thioester intermediate" evidence="2">
    <location>
        <position position="214"/>
    </location>
</feature>
<evidence type="ECO:0000256" key="1">
    <source>
        <dbReference type="ARBA" id="ARBA00022801"/>
    </source>
</evidence>
<feature type="active site" description="Proton donor/acceptor" evidence="2">
    <location>
        <position position="152"/>
    </location>
</feature>
<keyword evidence="1" id="KW-0378">Hydrolase</keyword>
<gene>
    <name evidence="3" type="ORF">GS424_010395</name>
</gene>
<name>A0A6L7IS18_9ACTN</name>
<organism evidence="3 4">
    <name type="scientific">Eggerthella guodeyinii</name>
    <dbReference type="NCBI Taxonomy" id="2690837"/>
    <lineage>
        <taxon>Bacteria</taxon>
        <taxon>Bacillati</taxon>
        <taxon>Actinomycetota</taxon>
        <taxon>Coriobacteriia</taxon>
        <taxon>Eggerthellales</taxon>
        <taxon>Eggerthellaceae</taxon>
        <taxon>Eggerthella</taxon>
    </lineage>
</organism>
<dbReference type="InterPro" id="IPR042002">
    <property type="entry name" value="Sortase_C"/>
</dbReference>
<dbReference type="Gene3D" id="2.40.260.10">
    <property type="entry name" value="Sortase"/>
    <property type="match status" value="1"/>
</dbReference>
<protein>
    <submittedName>
        <fullName evidence="3">Class C sortase</fullName>
    </submittedName>
</protein>
<proteinExistence type="predicted"/>
<dbReference type="EMBL" id="CP063310">
    <property type="protein sequence ID" value="QOS66958.1"/>
    <property type="molecule type" value="Genomic_DNA"/>
</dbReference>
<dbReference type="GO" id="GO:0016787">
    <property type="term" value="F:hydrolase activity"/>
    <property type="evidence" value="ECO:0007669"/>
    <property type="project" value="UniProtKB-KW"/>
</dbReference>
<accession>A0A6L7IS18</accession>
<dbReference type="PROSITE" id="PS50005">
    <property type="entry name" value="TPR"/>
    <property type="match status" value="1"/>
</dbReference>